<dbReference type="PANTHER" id="PTHR19879:SF1">
    <property type="entry name" value="CANNONBALL-RELATED"/>
    <property type="match status" value="1"/>
</dbReference>
<dbReference type="PROSITE" id="PS50294">
    <property type="entry name" value="WD_REPEATS_REGION"/>
    <property type="match status" value="1"/>
</dbReference>
<feature type="compositionally biased region" description="Pro residues" evidence="2">
    <location>
        <begin position="365"/>
        <end position="386"/>
    </location>
</feature>
<sequence length="1640" mass="181582">MVGVLTYNIHSGVGSDGVYDLERIAGVVRRSGADIVCLQEVEANSKMLRVRKWSVTHADDQPRRLASICGLQHFAFSATLSATFVKDSLREGEVLHHSADGQYGVCILSRFPIIETRRMLFDRPKGDPGERLFMDQEEQPRGALAVLLDMREEDARPMWVVNTHLSHRMASQEQRRQAAQVLRWIDGLRSEDLRRERSTFLLAADLNSPSFLPWSGYSVIAADSRWRDLWKEAGGPCCCSATFPAGWCGGLFGTRIDHIFGLHLENGATPMCEAARVVRETPADELASDHCAVLVQMDFVEEPFVGEEEVTIHQFTFGTSAPIQLPDFSQHKSSPQHEAKSLRQAGNAGEELSLAPVREERPLPDRPPPPRSPPPAIHRPPPPCGAQPPFVSPRNASPRTTSPRLPGNWHPHMPQTGFYGQVPMQPPNMLWATLAMRFIGLLPMERRRKESICLVLTQVSWKMALFFCPWISISHDDETEAEWRGMQQKMEGVTDHPLMVLGNHASFLDVIVATCAMPTSVLTRCRTYMDAHLFNMPLVSTICRSVGHFPVYFISDRDGVFKVDKEKNEKVDQEVDKHLQAGGWLCFYPEGQCNREPDQLLPFRFGGMKKALEFDARMISVVCHGNTVVWPRKLQMGGFPGSIKVSCRQLAPDGVKALVKKLRESEETPSEDKEAEDHVLLAKHLQCVMQKQHLGPSTILGLQESILVTWLMSEHLQVPLAAAPAQVHASIVCRGVPVYNSAAAAAYSQAYVERQQTFDHTGHGQSSCASGLLWNSGINLTADQLQRPKEPGACGDGYDPASQEILAEEDAEGGPDVQQVVGKEPPLSIRFAFWPGTPSAPTADVSGEEDSEEVQEHLKDAVEGTLRLKRLLSQDSEDGASKKKRALEQSHDREHRDTIDQLLERWDRLDDKVMLHVLEGLKQRELDYLVRSSFMPDEYNFRTIPADQVATQVALWLEGQTLGGGPLDTLQTFRDKWKLGIESDGLLRALNHKDLRYVINHYDGTQDMAQLVVEAKKSSPLEGRTEGCMPDAPGLAAIGRFHRLELIDPTADAVVFGDANLSFALNLAKHRKVLGHVGRVIATTFESLETLRERYEEIDETIKTLEDHFSDVHHEIDCTRIAMNPKFKGLEGTIGAVYYNFPHAGAVGGFFDGHPFVNWRHENLMRLFFRALRSFMKVGGLVKVASNMGAVGVRYSYITFAAKENEFDHVRAQAGDKVASILRQISVPSVRLVLQGQELSVDDEVSAAGLLVPGVELTAVVQPGRGGFEATRVLTTSKDATAKIFDLETGLCECSFNENFDDTGYEDIMSADVSESGSIFLMACANGMVSLYKSSTGERIYRFQLEGLASAALAPDGTMLLLVSAEGDVHLVDWAQNKAPRALAALGRALQAKFSPNSAKVVVAFKEHTAQIFDVRFGQSEQLFEGHMGHVLAARFSPDMSTLLTSCADGVLRLFNANTASLIRDFRRQISISEEHCSKLSSWALRRHAGSARSCCFSPCGESILVGAVSGNVAKMFAVDDGRCTRTFSGHTGLLSSAVFSPSGDAVLTCAGDWTARLYDVETAECLRVFSGHEVETVPFLQWNLHRYGRAYGDRRDAGRRPGKAENYNAQRADRDMVYTFRYNPSGKQLPPPAGCTILT</sequence>
<dbReference type="Pfam" id="PF10354">
    <property type="entry name" value="BMT5-like"/>
    <property type="match status" value="1"/>
</dbReference>
<dbReference type="InterPro" id="IPR019446">
    <property type="entry name" value="BMT5-like"/>
</dbReference>
<dbReference type="Gene3D" id="3.60.10.10">
    <property type="entry name" value="Endonuclease/exonuclease/phosphatase"/>
    <property type="match status" value="1"/>
</dbReference>
<dbReference type="PANTHER" id="PTHR19879">
    <property type="entry name" value="TRANSCRIPTION INITIATION FACTOR TFIID"/>
    <property type="match status" value="1"/>
</dbReference>
<feature type="compositionally biased region" description="Polar residues" evidence="2">
    <location>
        <begin position="394"/>
        <end position="403"/>
    </location>
</feature>
<dbReference type="Pfam" id="PF03372">
    <property type="entry name" value="Exo_endo_phos"/>
    <property type="match status" value="1"/>
</dbReference>
<dbReference type="GO" id="GO:0016746">
    <property type="term" value="F:acyltransferase activity"/>
    <property type="evidence" value="ECO:0007669"/>
    <property type="project" value="InterPro"/>
</dbReference>
<dbReference type="EMBL" id="CAJNDS010002152">
    <property type="protein sequence ID" value="CAE7353184.1"/>
    <property type="molecule type" value="Genomic_DNA"/>
</dbReference>
<dbReference type="InterPro" id="IPR002123">
    <property type="entry name" value="Plipid/glycerol_acylTrfase"/>
</dbReference>
<feature type="repeat" description="WD" evidence="1">
    <location>
        <begin position="1528"/>
        <end position="1569"/>
    </location>
</feature>
<keyword evidence="5" id="KW-1185">Reference proteome</keyword>
<feature type="repeat" description="WD" evidence="1">
    <location>
        <begin position="1424"/>
        <end position="1465"/>
    </location>
</feature>
<dbReference type="Pfam" id="PF01553">
    <property type="entry name" value="Acyltransferase"/>
    <property type="match status" value="1"/>
</dbReference>
<dbReference type="InterPro" id="IPR015943">
    <property type="entry name" value="WD40/YVTN_repeat-like_dom_sf"/>
</dbReference>
<dbReference type="GO" id="GO:0070475">
    <property type="term" value="P:rRNA base methylation"/>
    <property type="evidence" value="ECO:0007669"/>
    <property type="project" value="InterPro"/>
</dbReference>
<proteinExistence type="predicted"/>
<dbReference type="InterPro" id="IPR011047">
    <property type="entry name" value="Quinoprotein_ADH-like_sf"/>
</dbReference>
<dbReference type="SMART" id="SM00320">
    <property type="entry name" value="WD40"/>
    <property type="match status" value="6"/>
</dbReference>
<evidence type="ECO:0000259" key="3">
    <source>
        <dbReference type="SMART" id="SM00563"/>
    </source>
</evidence>
<evidence type="ECO:0000313" key="4">
    <source>
        <dbReference type="EMBL" id="CAE7353184.1"/>
    </source>
</evidence>
<dbReference type="InterPro" id="IPR036691">
    <property type="entry name" value="Endo/exonu/phosph_ase_sf"/>
</dbReference>
<feature type="region of interest" description="Disordered" evidence="2">
    <location>
        <begin position="872"/>
        <end position="894"/>
    </location>
</feature>
<dbReference type="SMART" id="SM00563">
    <property type="entry name" value="PlsC"/>
    <property type="match status" value="1"/>
</dbReference>
<comment type="caution">
    <text evidence="4">The sequence shown here is derived from an EMBL/GenBank/DDBJ whole genome shotgun (WGS) entry which is preliminary data.</text>
</comment>
<feature type="domain" description="Phospholipid/glycerol acyltransferase" evidence="3">
    <location>
        <begin position="498"/>
        <end position="626"/>
    </location>
</feature>
<dbReference type="OrthoDB" id="441937at2759"/>
<keyword evidence="1" id="KW-0853">WD repeat</keyword>
<dbReference type="SUPFAM" id="SSF56219">
    <property type="entry name" value="DNase I-like"/>
    <property type="match status" value="1"/>
</dbReference>
<organism evidence="4 5">
    <name type="scientific">Symbiodinium natans</name>
    <dbReference type="NCBI Taxonomy" id="878477"/>
    <lineage>
        <taxon>Eukaryota</taxon>
        <taxon>Sar</taxon>
        <taxon>Alveolata</taxon>
        <taxon>Dinophyceae</taxon>
        <taxon>Suessiales</taxon>
        <taxon>Symbiodiniaceae</taxon>
        <taxon>Symbiodinium</taxon>
    </lineage>
</organism>
<dbReference type="InterPro" id="IPR005135">
    <property type="entry name" value="Endo/exonuclease/phosphatase"/>
</dbReference>
<dbReference type="GO" id="GO:0070042">
    <property type="term" value="F:rRNA (uridine-N3-)-methyltransferase activity"/>
    <property type="evidence" value="ECO:0007669"/>
    <property type="project" value="InterPro"/>
</dbReference>
<evidence type="ECO:0000313" key="5">
    <source>
        <dbReference type="Proteomes" id="UP000604046"/>
    </source>
</evidence>
<feature type="region of interest" description="Disordered" evidence="2">
    <location>
        <begin position="326"/>
        <end position="412"/>
    </location>
</feature>
<dbReference type="SUPFAM" id="SSF50998">
    <property type="entry name" value="Quinoprotein alcohol dehydrogenase-like"/>
    <property type="match status" value="1"/>
</dbReference>
<dbReference type="Pfam" id="PF00400">
    <property type="entry name" value="WD40"/>
    <property type="match status" value="2"/>
</dbReference>
<name>A0A812Q096_9DINO</name>
<dbReference type="PROSITE" id="PS50082">
    <property type="entry name" value="WD_REPEATS_2"/>
    <property type="match status" value="2"/>
</dbReference>
<evidence type="ECO:0000256" key="1">
    <source>
        <dbReference type="PROSITE-ProRule" id="PRU00221"/>
    </source>
</evidence>
<dbReference type="SUPFAM" id="SSF69593">
    <property type="entry name" value="Glycerol-3-phosphate (1)-acyltransferase"/>
    <property type="match status" value="1"/>
</dbReference>
<reference evidence="4" key="1">
    <citation type="submission" date="2021-02" db="EMBL/GenBank/DDBJ databases">
        <authorList>
            <person name="Dougan E. K."/>
            <person name="Rhodes N."/>
            <person name="Thang M."/>
            <person name="Chan C."/>
        </authorList>
    </citation>
    <scope>NUCLEOTIDE SEQUENCE</scope>
</reference>
<dbReference type="CDD" id="cd07989">
    <property type="entry name" value="LPLAT_AGPAT-like"/>
    <property type="match status" value="1"/>
</dbReference>
<dbReference type="Proteomes" id="UP000604046">
    <property type="component" value="Unassembled WGS sequence"/>
</dbReference>
<gene>
    <name evidence="4" type="primary">HET-E1</name>
    <name evidence="4" type="ORF">SNAT2548_LOCUS18667</name>
</gene>
<dbReference type="InterPro" id="IPR001680">
    <property type="entry name" value="WD40_rpt"/>
</dbReference>
<accession>A0A812Q096</accession>
<dbReference type="Gene3D" id="2.130.10.10">
    <property type="entry name" value="YVTN repeat-like/Quinoprotein amine dehydrogenase"/>
    <property type="match status" value="3"/>
</dbReference>
<protein>
    <submittedName>
        <fullName evidence="4">HET-E1 protein</fullName>
    </submittedName>
</protein>
<evidence type="ECO:0000256" key="2">
    <source>
        <dbReference type="SAM" id="MobiDB-lite"/>
    </source>
</evidence>